<dbReference type="GO" id="GO:0008289">
    <property type="term" value="F:lipid binding"/>
    <property type="evidence" value="ECO:0007669"/>
    <property type="project" value="InterPro"/>
</dbReference>
<dbReference type="CDD" id="cd14686">
    <property type="entry name" value="bZIP"/>
    <property type="match status" value="1"/>
</dbReference>
<name>A0A7J0GVH1_9ERIC</name>
<dbReference type="InterPro" id="IPR009057">
    <property type="entry name" value="Homeodomain-like_sf"/>
</dbReference>
<comment type="caution">
    <text evidence="11">The sequence shown here is derived from an EMBL/GenBank/DDBJ whole genome shotgun (WGS) entry which is preliminary data.</text>
</comment>
<evidence type="ECO:0000256" key="7">
    <source>
        <dbReference type="RuleBase" id="RU000682"/>
    </source>
</evidence>
<comment type="subcellular location">
    <subcellularLocation>
        <location evidence="1 6 7">Nucleus</location>
    </subcellularLocation>
</comment>
<dbReference type="InterPro" id="IPR044830">
    <property type="entry name" value="HD-Zip_III"/>
</dbReference>
<dbReference type="PANTHER" id="PTHR45950">
    <property type="entry name" value="HOMEOBOX-LEUCINE ZIPPER PROTEIN ATHB-14"/>
    <property type="match status" value="1"/>
</dbReference>
<feature type="domain" description="Homeobox" evidence="10">
    <location>
        <begin position="31"/>
        <end position="95"/>
    </location>
</feature>
<feature type="region of interest" description="Disordered" evidence="9">
    <location>
        <begin position="1"/>
        <end position="36"/>
    </location>
</feature>
<dbReference type="Pfam" id="PF01852">
    <property type="entry name" value="START"/>
    <property type="match status" value="2"/>
</dbReference>
<evidence type="ECO:0000313" key="12">
    <source>
        <dbReference type="Proteomes" id="UP000585474"/>
    </source>
</evidence>
<dbReference type="PROSITE" id="PS00027">
    <property type="entry name" value="HOMEOBOX_1"/>
    <property type="match status" value="1"/>
</dbReference>
<evidence type="ECO:0000256" key="3">
    <source>
        <dbReference type="ARBA" id="ARBA00023125"/>
    </source>
</evidence>
<dbReference type="SUPFAM" id="SSF46689">
    <property type="entry name" value="Homeodomain-like"/>
    <property type="match status" value="1"/>
</dbReference>
<evidence type="ECO:0000259" key="10">
    <source>
        <dbReference type="PROSITE" id="PS50071"/>
    </source>
</evidence>
<feature type="coiled-coil region" evidence="8">
    <location>
        <begin position="98"/>
        <end position="139"/>
    </location>
</feature>
<evidence type="ECO:0000256" key="1">
    <source>
        <dbReference type="ARBA" id="ARBA00004123"/>
    </source>
</evidence>
<dbReference type="GO" id="GO:0003677">
    <property type="term" value="F:DNA binding"/>
    <property type="evidence" value="ECO:0007669"/>
    <property type="project" value="UniProtKB-UniRule"/>
</dbReference>
<keyword evidence="12" id="KW-1185">Reference proteome</keyword>
<reference evidence="11 12" key="1">
    <citation type="submission" date="2019-07" db="EMBL/GenBank/DDBJ databases">
        <title>De Novo Assembly of kiwifruit Actinidia rufa.</title>
        <authorList>
            <person name="Sugita-Konishi S."/>
            <person name="Sato K."/>
            <person name="Mori E."/>
            <person name="Abe Y."/>
            <person name="Kisaki G."/>
            <person name="Hamano K."/>
            <person name="Suezawa K."/>
            <person name="Otani M."/>
            <person name="Fukuda T."/>
            <person name="Manabe T."/>
            <person name="Gomi K."/>
            <person name="Tabuchi M."/>
            <person name="Akimitsu K."/>
            <person name="Kataoka I."/>
        </authorList>
    </citation>
    <scope>NUCLEOTIDE SEQUENCE [LARGE SCALE GENOMIC DNA]</scope>
    <source>
        <strain evidence="12">cv. Fuchu</strain>
    </source>
</reference>
<evidence type="ECO:0000256" key="6">
    <source>
        <dbReference type="PROSITE-ProRule" id="PRU00108"/>
    </source>
</evidence>
<keyword evidence="5 6" id="KW-0539">Nucleus</keyword>
<dbReference type="AlphaFoldDB" id="A0A7J0GVH1"/>
<dbReference type="GO" id="GO:0005634">
    <property type="term" value="C:nucleus"/>
    <property type="evidence" value="ECO:0007669"/>
    <property type="project" value="UniProtKB-SubCell"/>
</dbReference>
<evidence type="ECO:0000256" key="2">
    <source>
        <dbReference type="ARBA" id="ARBA00023054"/>
    </source>
</evidence>
<evidence type="ECO:0000256" key="4">
    <source>
        <dbReference type="ARBA" id="ARBA00023155"/>
    </source>
</evidence>
<dbReference type="GO" id="GO:0000981">
    <property type="term" value="F:DNA-binding transcription factor activity, RNA polymerase II-specific"/>
    <property type="evidence" value="ECO:0007669"/>
    <property type="project" value="InterPro"/>
</dbReference>
<keyword evidence="2 8" id="KW-0175">Coiled coil</keyword>
<evidence type="ECO:0000256" key="5">
    <source>
        <dbReference type="ARBA" id="ARBA00023242"/>
    </source>
</evidence>
<proteinExistence type="predicted"/>
<dbReference type="PANTHER" id="PTHR45950:SF10">
    <property type="entry name" value="HOMEOBOX-LEUCINE ZIPPER PROTEIN REVOLUTA"/>
    <property type="match status" value="1"/>
</dbReference>
<dbReference type="InterPro" id="IPR002913">
    <property type="entry name" value="START_lipid-bd_dom"/>
</dbReference>
<dbReference type="Pfam" id="PF00046">
    <property type="entry name" value="Homeodomain"/>
    <property type="match status" value="1"/>
</dbReference>
<dbReference type="CDD" id="cd00086">
    <property type="entry name" value="homeodomain"/>
    <property type="match status" value="1"/>
</dbReference>
<feature type="compositionally biased region" description="Low complexity" evidence="9">
    <location>
        <begin position="1"/>
        <end position="10"/>
    </location>
</feature>
<protein>
    <submittedName>
        <fullName evidence="11">Homeobox-leucine zipper family protein</fullName>
    </submittedName>
</protein>
<dbReference type="SMART" id="SM00234">
    <property type="entry name" value="START"/>
    <property type="match status" value="1"/>
</dbReference>
<organism evidence="11 12">
    <name type="scientific">Actinidia rufa</name>
    <dbReference type="NCBI Taxonomy" id="165716"/>
    <lineage>
        <taxon>Eukaryota</taxon>
        <taxon>Viridiplantae</taxon>
        <taxon>Streptophyta</taxon>
        <taxon>Embryophyta</taxon>
        <taxon>Tracheophyta</taxon>
        <taxon>Spermatophyta</taxon>
        <taxon>Magnoliopsida</taxon>
        <taxon>eudicotyledons</taxon>
        <taxon>Gunneridae</taxon>
        <taxon>Pentapetalae</taxon>
        <taxon>asterids</taxon>
        <taxon>Ericales</taxon>
        <taxon>Actinidiaceae</taxon>
        <taxon>Actinidia</taxon>
    </lineage>
</organism>
<dbReference type="SMART" id="SM00389">
    <property type="entry name" value="HOX"/>
    <property type="match status" value="1"/>
</dbReference>
<dbReference type="InterPro" id="IPR001356">
    <property type="entry name" value="HD"/>
</dbReference>
<gene>
    <name evidence="11" type="ORF">Acr_24g0009580</name>
</gene>
<evidence type="ECO:0000256" key="8">
    <source>
        <dbReference type="SAM" id="Coils"/>
    </source>
</evidence>
<dbReference type="Proteomes" id="UP000585474">
    <property type="component" value="Unassembled WGS sequence"/>
</dbReference>
<dbReference type="PROSITE" id="PS50071">
    <property type="entry name" value="HOMEOBOX_2"/>
    <property type="match status" value="1"/>
</dbReference>
<evidence type="ECO:0000256" key="9">
    <source>
        <dbReference type="SAM" id="MobiDB-lite"/>
    </source>
</evidence>
<feature type="DNA-binding region" description="Homeobox" evidence="6">
    <location>
        <begin position="33"/>
        <end position="96"/>
    </location>
</feature>
<keyword evidence="4 6" id="KW-0371">Homeobox</keyword>
<accession>A0A7J0GVH1</accession>
<dbReference type="OrthoDB" id="5875390at2759"/>
<dbReference type="InterPro" id="IPR017970">
    <property type="entry name" value="Homeobox_CS"/>
</dbReference>
<keyword evidence="3 6" id="KW-0238">DNA-binding</keyword>
<evidence type="ECO:0000313" key="11">
    <source>
        <dbReference type="EMBL" id="GFZ14768.1"/>
    </source>
</evidence>
<sequence>MIQASMSEMSGMGGSHGGRGSKRSNGSGDPHVDSGKYTRYTAEQVEVLEKVFAECPKPTSSDRQKMIHNYSILSILEPKQIKVWFQNRRCREKQKKVANNLQSVNKKLTAANKLLMEENDRLQKQVSRLVSENEYIRQQVENPAVNSPQYSLRASNDPSGLFLVAEETMAEFFLKATGTLVDWVQLPGMKFGSDHVGTINISRNCNGVAARASGLVSLEPALVMEILKDRSSWCRDCKKLEVVAKFPAGNGGTIELIYMQVCEKSMSSSGIGPGPFAASHFTRAKMLASGYLVRPYEGGGSTIHIVDHLDLEALTVPEMLRPLYESSKLVAQRMTAAVSDGILTFDCVLGSASSCRLLCNLPIFSVFKMLHAMTMETTYIDGLLNH</sequence>
<dbReference type="EMBL" id="BJWL01000024">
    <property type="protein sequence ID" value="GFZ14768.1"/>
    <property type="molecule type" value="Genomic_DNA"/>
</dbReference>
<dbReference type="Gene3D" id="1.10.10.60">
    <property type="entry name" value="Homeodomain-like"/>
    <property type="match status" value="1"/>
</dbReference>
<dbReference type="SUPFAM" id="SSF55961">
    <property type="entry name" value="Bet v1-like"/>
    <property type="match status" value="1"/>
</dbReference>